<name>A0A494YCM6_9BURK</name>
<proteinExistence type="predicted"/>
<comment type="caution">
    <text evidence="1">The sequence shown here is derived from an EMBL/GenBank/DDBJ whole genome shotgun (WGS) entry which is preliminary data.</text>
</comment>
<dbReference type="OrthoDB" id="8561934at2"/>
<dbReference type="Gene3D" id="3.30.429.10">
    <property type="entry name" value="Macrophage Migration Inhibitory Factor"/>
    <property type="match status" value="2"/>
</dbReference>
<gene>
    <name evidence="1" type="ORF">D7S86_07420</name>
</gene>
<dbReference type="RefSeq" id="WP_121085038.1">
    <property type="nucleotide sequence ID" value="NZ_RBZU01000002.1"/>
</dbReference>
<dbReference type="AlphaFoldDB" id="A0A494YCM6"/>
<dbReference type="EMBL" id="RBZU01000002">
    <property type="protein sequence ID" value="RKP57754.1"/>
    <property type="molecule type" value="Genomic_DNA"/>
</dbReference>
<evidence type="ECO:0000313" key="2">
    <source>
        <dbReference type="Proteomes" id="UP000270342"/>
    </source>
</evidence>
<reference evidence="1 2" key="1">
    <citation type="submission" date="2018-10" db="EMBL/GenBank/DDBJ databases">
        <title>Robbsia sp. DHC34, isolated from soil.</title>
        <authorList>
            <person name="Gao Z.-H."/>
            <person name="Qiu L.-H."/>
        </authorList>
    </citation>
    <scope>NUCLEOTIDE SEQUENCE [LARGE SCALE GENOMIC DNA]</scope>
    <source>
        <strain evidence="1 2">DHC34</strain>
    </source>
</reference>
<dbReference type="SUPFAM" id="SSF55331">
    <property type="entry name" value="Tautomerase/MIF"/>
    <property type="match status" value="1"/>
</dbReference>
<keyword evidence="2" id="KW-1185">Reference proteome</keyword>
<organism evidence="1 2">
    <name type="scientific">Pararobbsia silviterrae</name>
    <dbReference type="NCBI Taxonomy" id="1792498"/>
    <lineage>
        <taxon>Bacteria</taxon>
        <taxon>Pseudomonadati</taxon>
        <taxon>Pseudomonadota</taxon>
        <taxon>Betaproteobacteria</taxon>
        <taxon>Burkholderiales</taxon>
        <taxon>Burkholderiaceae</taxon>
        <taxon>Pararobbsia</taxon>
    </lineage>
</organism>
<protein>
    <submittedName>
        <fullName evidence="1">4-oxalocrotonate tautomerase</fullName>
    </submittedName>
</protein>
<dbReference type="InterPro" id="IPR014347">
    <property type="entry name" value="Tautomerase/MIF_sf"/>
</dbReference>
<accession>A0A494YCM6</accession>
<evidence type="ECO:0000313" key="1">
    <source>
        <dbReference type="EMBL" id="RKP57754.1"/>
    </source>
</evidence>
<sequence length="135" mass="15120">MPGIRLTVSGREQPELTEKLATELTRLTCDVLAKLPSKMAVFIEYIPHAQWFIDNRSLAAHGKNAFQLELTITQHTNTREQKAEYHRKAFDLLASLIGNLHPHSNINVIDCDATGYGFGGLTREWKIHRGPSAAV</sequence>
<dbReference type="Proteomes" id="UP000270342">
    <property type="component" value="Unassembled WGS sequence"/>
</dbReference>